<evidence type="ECO:0000313" key="2">
    <source>
        <dbReference type="Proteomes" id="UP001321486"/>
    </source>
</evidence>
<evidence type="ECO:0000313" key="1">
    <source>
        <dbReference type="EMBL" id="BDZ47977.1"/>
    </source>
</evidence>
<protein>
    <submittedName>
        <fullName evidence="1">Uncharacterized protein</fullName>
    </submittedName>
</protein>
<proteinExistence type="predicted"/>
<organism evidence="1 2">
    <name type="scientific">Frondihabitans sucicola</name>
    <dbReference type="NCBI Taxonomy" id="1268041"/>
    <lineage>
        <taxon>Bacteria</taxon>
        <taxon>Bacillati</taxon>
        <taxon>Actinomycetota</taxon>
        <taxon>Actinomycetes</taxon>
        <taxon>Micrococcales</taxon>
        <taxon>Microbacteriaceae</taxon>
        <taxon>Frondihabitans</taxon>
    </lineage>
</organism>
<sequence>MICAGTNCPAMKIRKRMFRPGNRSRAKAYAASPSRIRIPKTEMTVMRTLLPNRVAKSPCCHASTTFCQENDVGSWNGLATIASDFLKTLIVNHANGARMTRASAHSHTYETDLAKRE</sequence>
<dbReference type="EMBL" id="AP027732">
    <property type="protein sequence ID" value="BDZ47977.1"/>
    <property type="molecule type" value="Genomic_DNA"/>
</dbReference>
<keyword evidence="2" id="KW-1185">Reference proteome</keyword>
<name>A0ABM8GHX5_9MICO</name>
<accession>A0ABM8GHX5</accession>
<dbReference type="Proteomes" id="UP001321486">
    <property type="component" value="Chromosome"/>
</dbReference>
<reference evidence="2" key="1">
    <citation type="journal article" date="2019" name="Int. J. Syst. Evol. Microbiol.">
        <title>The Global Catalogue of Microorganisms (GCM) 10K type strain sequencing project: providing services to taxonomists for standard genome sequencing and annotation.</title>
        <authorList>
            <consortium name="The Broad Institute Genomics Platform"/>
            <consortium name="The Broad Institute Genome Sequencing Center for Infectious Disease"/>
            <person name="Wu L."/>
            <person name="Ma J."/>
        </authorList>
    </citation>
    <scope>NUCLEOTIDE SEQUENCE [LARGE SCALE GENOMIC DNA]</scope>
    <source>
        <strain evidence="2">NBRC 108728</strain>
    </source>
</reference>
<gene>
    <name evidence="1" type="ORF">GCM10025867_02180</name>
</gene>